<evidence type="ECO:0000259" key="6">
    <source>
        <dbReference type="PROSITE" id="PS51294"/>
    </source>
</evidence>
<keyword evidence="3" id="KW-0804">Transcription</keyword>
<feature type="domain" description="Myb-like" evidence="5">
    <location>
        <begin position="90"/>
        <end position="142"/>
    </location>
</feature>
<evidence type="ECO:0000256" key="4">
    <source>
        <dbReference type="ARBA" id="ARBA00023242"/>
    </source>
</evidence>
<protein>
    <submittedName>
        <fullName evidence="7">Myb-like DNA-binding domain containing protein</fullName>
    </submittedName>
</protein>
<dbReference type="SMART" id="SM00717">
    <property type="entry name" value="SANT"/>
    <property type="match status" value="2"/>
</dbReference>
<dbReference type="AlphaFoldDB" id="A2FB06"/>
<dbReference type="Proteomes" id="UP000001542">
    <property type="component" value="Unassembled WGS sequence"/>
</dbReference>
<dbReference type="EMBL" id="DS113696">
    <property type="protein sequence ID" value="EAX97889.1"/>
    <property type="molecule type" value="Genomic_DNA"/>
</dbReference>
<sequence length="206" mass="24019">MDDTEDDPLLEPSLSINDSTFMMENGSTSNDVKNVFREMFQSKTLIPTEIQNKQNIRTEISIDSNQMNENAFTRESQNLYFSQFPRHDEKSRNKSRSWTPEEDNRLIEAVNKYGSSEWCKIAQYVGNGRTRSQCGQRWNRVLSPQISKDPWTPEEDQKLANLVCLYGDRTWSKIANEMGSRSDVQCRYRWKRTLKAAITKVVTKSK</sequence>
<evidence type="ECO:0000313" key="7">
    <source>
        <dbReference type="EMBL" id="EAX97889.1"/>
    </source>
</evidence>
<dbReference type="PROSITE" id="PS50090">
    <property type="entry name" value="MYB_LIKE"/>
    <property type="match status" value="2"/>
</dbReference>
<dbReference type="SMR" id="A2FB06"/>
<dbReference type="RefSeq" id="XP_001310819.1">
    <property type="nucleotide sequence ID" value="XM_001310818.1"/>
</dbReference>
<gene>
    <name evidence="7" type="ORF">TVAG_059540</name>
</gene>
<dbReference type="Gene3D" id="1.10.10.60">
    <property type="entry name" value="Homeodomain-like"/>
    <property type="match status" value="2"/>
</dbReference>
<dbReference type="GO" id="GO:0000981">
    <property type="term" value="F:DNA-binding transcription factor activity, RNA polymerase II-specific"/>
    <property type="evidence" value="ECO:0000318"/>
    <property type="project" value="GO_Central"/>
</dbReference>
<reference evidence="7" key="2">
    <citation type="journal article" date="2007" name="Science">
        <title>Draft genome sequence of the sexually transmitted pathogen Trichomonas vaginalis.</title>
        <authorList>
            <person name="Carlton J.M."/>
            <person name="Hirt R.P."/>
            <person name="Silva J.C."/>
            <person name="Delcher A.L."/>
            <person name="Schatz M."/>
            <person name="Zhao Q."/>
            <person name="Wortman J.R."/>
            <person name="Bidwell S.L."/>
            <person name="Alsmark U.C.M."/>
            <person name="Besteiro S."/>
            <person name="Sicheritz-Ponten T."/>
            <person name="Noel C.J."/>
            <person name="Dacks J.B."/>
            <person name="Foster P.G."/>
            <person name="Simillion C."/>
            <person name="Van de Peer Y."/>
            <person name="Miranda-Saavedra D."/>
            <person name="Barton G.J."/>
            <person name="Westrop G.D."/>
            <person name="Mueller S."/>
            <person name="Dessi D."/>
            <person name="Fiori P.L."/>
            <person name="Ren Q."/>
            <person name="Paulsen I."/>
            <person name="Zhang H."/>
            <person name="Bastida-Corcuera F.D."/>
            <person name="Simoes-Barbosa A."/>
            <person name="Brown M.T."/>
            <person name="Hayes R.D."/>
            <person name="Mukherjee M."/>
            <person name="Okumura C.Y."/>
            <person name="Schneider R."/>
            <person name="Smith A.J."/>
            <person name="Vanacova S."/>
            <person name="Villalvazo M."/>
            <person name="Haas B.J."/>
            <person name="Pertea M."/>
            <person name="Feldblyum T.V."/>
            <person name="Utterback T.R."/>
            <person name="Shu C.L."/>
            <person name="Osoegawa K."/>
            <person name="de Jong P.J."/>
            <person name="Hrdy I."/>
            <person name="Horvathova L."/>
            <person name="Zubacova Z."/>
            <person name="Dolezal P."/>
            <person name="Malik S.B."/>
            <person name="Logsdon J.M. Jr."/>
            <person name="Henze K."/>
            <person name="Gupta A."/>
            <person name="Wang C.C."/>
            <person name="Dunne R.L."/>
            <person name="Upcroft J.A."/>
            <person name="Upcroft P."/>
            <person name="White O."/>
            <person name="Salzberg S.L."/>
            <person name="Tang P."/>
            <person name="Chiu C.-H."/>
            <person name="Lee Y.-S."/>
            <person name="Embley T.M."/>
            <person name="Coombs G.H."/>
            <person name="Mottram J.C."/>
            <person name="Tachezy J."/>
            <person name="Fraser-Liggett C.M."/>
            <person name="Johnson P.J."/>
        </authorList>
    </citation>
    <scope>NUCLEOTIDE SEQUENCE [LARGE SCALE GENOMIC DNA]</scope>
    <source>
        <strain evidence="7">G3</strain>
    </source>
</reference>
<feature type="domain" description="Myb-like" evidence="5">
    <location>
        <begin position="143"/>
        <end position="194"/>
    </location>
</feature>
<dbReference type="VEuPathDB" id="TrichDB:TVAGG3_0710180"/>
<dbReference type="GO" id="GO:0006355">
    <property type="term" value="P:regulation of DNA-templated transcription"/>
    <property type="evidence" value="ECO:0000318"/>
    <property type="project" value="GO_Central"/>
</dbReference>
<dbReference type="InParanoid" id="A2FB06"/>
<evidence type="ECO:0000256" key="1">
    <source>
        <dbReference type="ARBA" id="ARBA00023015"/>
    </source>
</evidence>
<reference evidence="7" key="1">
    <citation type="submission" date="2006-10" db="EMBL/GenBank/DDBJ databases">
        <authorList>
            <person name="Amadeo P."/>
            <person name="Zhao Q."/>
            <person name="Wortman J."/>
            <person name="Fraser-Liggett C."/>
            <person name="Carlton J."/>
        </authorList>
    </citation>
    <scope>NUCLEOTIDE SEQUENCE</scope>
    <source>
        <strain evidence="7">G3</strain>
    </source>
</reference>
<organism evidence="7 8">
    <name type="scientific">Trichomonas vaginalis (strain ATCC PRA-98 / G3)</name>
    <dbReference type="NCBI Taxonomy" id="412133"/>
    <lineage>
        <taxon>Eukaryota</taxon>
        <taxon>Metamonada</taxon>
        <taxon>Parabasalia</taxon>
        <taxon>Trichomonadida</taxon>
        <taxon>Trichomonadidae</taxon>
        <taxon>Trichomonas</taxon>
    </lineage>
</organism>
<keyword evidence="8" id="KW-1185">Reference proteome</keyword>
<dbReference type="PANTHER" id="PTHR46621">
    <property type="entry name" value="SNRNA-ACTIVATING PROTEIN COMPLEX SUBUNIT 4"/>
    <property type="match status" value="1"/>
</dbReference>
<keyword evidence="1" id="KW-0805">Transcription regulation</keyword>
<dbReference type="CDD" id="cd00167">
    <property type="entry name" value="SANT"/>
    <property type="match status" value="2"/>
</dbReference>
<dbReference type="InterPro" id="IPR017930">
    <property type="entry name" value="Myb_dom"/>
</dbReference>
<proteinExistence type="predicted"/>
<feature type="domain" description="HTH myb-type" evidence="6">
    <location>
        <begin position="143"/>
        <end position="198"/>
    </location>
</feature>
<dbReference type="InterPro" id="IPR001005">
    <property type="entry name" value="SANT/Myb"/>
</dbReference>
<dbReference type="eggNOG" id="KOG0048">
    <property type="taxonomic scope" value="Eukaryota"/>
</dbReference>
<dbReference type="KEGG" id="tva:4755679"/>
<evidence type="ECO:0000256" key="2">
    <source>
        <dbReference type="ARBA" id="ARBA00023125"/>
    </source>
</evidence>
<dbReference type="VEuPathDB" id="TrichDB:TVAG_059540"/>
<dbReference type="SUPFAM" id="SSF46689">
    <property type="entry name" value="Homeodomain-like"/>
    <property type="match status" value="2"/>
</dbReference>
<dbReference type="GO" id="GO:0005634">
    <property type="term" value="C:nucleus"/>
    <property type="evidence" value="ECO:0000318"/>
    <property type="project" value="GO_Central"/>
</dbReference>
<evidence type="ECO:0000259" key="5">
    <source>
        <dbReference type="PROSITE" id="PS50090"/>
    </source>
</evidence>
<keyword evidence="4" id="KW-0539">Nucleus</keyword>
<dbReference type="Pfam" id="PF13921">
    <property type="entry name" value="Myb_DNA-bind_6"/>
    <property type="match status" value="1"/>
</dbReference>
<dbReference type="STRING" id="5722.A2FB06"/>
<accession>A2FB06</accession>
<evidence type="ECO:0000313" key="8">
    <source>
        <dbReference type="Proteomes" id="UP000001542"/>
    </source>
</evidence>
<dbReference type="PROSITE" id="PS51294">
    <property type="entry name" value="HTH_MYB"/>
    <property type="match status" value="2"/>
</dbReference>
<dbReference type="PANTHER" id="PTHR46621:SF1">
    <property type="entry name" value="SNRNA-ACTIVATING PROTEIN COMPLEX SUBUNIT 4"/>
    <property type="match status" value="1"/>
</dbReference>
<name>A2FB06_TRIV3</name>
<evidence type="ECO:0000256" key="3">
    <source>
        <dbReference type="ARBA" id="ARBA00023163"/>
    </source>
</evidence>
<dbReference type="InterPro" id="IPR009057">
    <property type="entry name" value="Homeodomain-like_sf"/>
</dbReference>
<keyword evidence="2 7" id="KW-0238">DNA-binding</keyword>
<dbReference type="GO" id="GO:0000978">
    <property type="term" value="F:RNA polymerase II cis-regulatory region sequence-specific DNA binding"/>
    <property type="evidence" value="ECO:0000318"/>
    <property type="project" value="GO_Central"/>
</dbReference>
<dbReference type="OrthoDB" id="2143914at2759"/>
<dbReference type="InterPro" id="IPR051575">
    <property type="entry name" value="Myb-like_DNA-bd"/>
</dbReference>
<feature type="domain" description="HTH myb-type" evidence="6">
    <location>
        <begin position="90"/>
        <end position="142"/>
    </location>
</feature>